<dbReference type="GO" id="GO:0016757">
    <property type="term" value="F:glycosyltransferase activity"/>
    <property type="evidence" value="ECO:0007669"/>
    <property type="project" value="UniProtKB-ARBA"/>
</dbReference>
<sequence length="364" mass="40627">MRLLIPVASFEVGGGFRVLSELSNHWMRQGHEVSFLVDARSGPPRYPTTASVRRFDPHGAEVPASAPRPAFSASGNTRSVYLGMLRALTRIGADYDIILANHSFTALPVALARAGRARKWYYVQAYEPEYYSFEPGWKGRVLQAMSALSYSLPLTQVANAPIYIGYRSIRARDWIPPGLDPAIFHRRRDQPRRNPDSKVTLGVISRTEETKGTIYVLEAFERLARKDERYHLKVAYNNVPAGWSHPRCEIVVPDGDEGLADYYRSIDAMIAPGTVQLGACHYPVLEAMSCGTPVITTGYLPADERNSWIVPVRDAAAIERAVEDFVSIDEPALHAKLDRAALAIRTFYWDAVSKAFMDLMAEPL</sequence>
<proteinExistence type="predicted"/>
<accession>A0A4Q7VGS0</accession>
<dbReference type="EMBL" id="SHKP01000007">
    <property type="protein sequence ID" value="RZT95241.1"/>
    <property type="molecule type" value="Genomic_DNA"/>
</dbReference>
<dbReference type="Gene3D" id="3.40.50.11090">
    <property type="match status" value="1"/>
</dbReference>
<dbReference type="PANTHER" id="PTHR12526">
    <property type="entry name" value="GLYCOSYLTRANSFERASE"/>
    <property type="match status" value="1"/>
</dbReference>
<feature type="domain" description="Glycosyltransferase subfamily 4-like N-terminal" evidence="1">
    <location>
        <begin position="12"/>
        <end position="127"/>
    </location>
</feature>
<evidence type="ECO:0000259" key="1">
    <source>
        <dbReference type="Pfam" id="PF13439"/>
    </source>
</evidence>
<protein>
    <submittedName>
        <fullName evidence="2">Glycosyltransferase involved in cell wall biosynthesis</fullName>
    </submittedName>
</protein>
<dbReference type="OrthoDB" id="9797829at2"/>
<keyword evidence="2" id="KW-0808">Transferase</keyword>
<dbReference type="SUPFAM" id="SSF53756">
    <property type="entry name" value="UDP-Glycosyltransferase/glycogen phosphorylase"/>
    <property type="match status" value="1"/>
</dbReference>
<dbReference type="AlphaFoldDB" id="A0A4Q7VGS0"/>
<comment type="caution">
    <text evidence="2">The sequence shown here is derived from an EMBL/GenBank/DDBJ whole genome shotgun (WGS) entry which is preliminary data.</text>
</comment>
<dbReference type="CDD" id="cd03801">
    <property type="entry name" value="GT4_PimA-like"/>
    <property type="match status" value="1"/>
</dbReference>
<gene>
    <name evidence="2" type="ORF">EV670_2992</name>
</gene>
<dbReference type="Proteomes" id="UP000293671">
    <property type="component" value="Unassembled WGS sequence"/>
</dbReference>
<keyword evidence="3" id="KW-1185">Reference proteome</keyword>
<evidence type="ECO:0000313" key="3">
    <source>
        <dbReference type="Proteomes" id="UP000293671"/>
    </source>
</evidence>
<name>A0A4Q7VGS0_9BURK</name>
<dbReference type="Gene3D" id="3.40.50.2000">
    <property type="entry name" value="Glycogen Phosphorylase B"/>
    <property type="match status" value="1"/>
</dbReference>
<evidence type="ECO:0000313" key="2">
    <source>
        <dbReference type="EMBL" id="RZT95241.1"/>
    </source>
</evidence>
<dbReference type="Pfam" id="PF13439">
    <property type="entry name" value="Glyco_transf_4"/>
    <property type="match status" value="1"/>
</dbReference>
<reference evidence="2 3" key="1">
    <citation type="submission" date="2019-02" db="EMBL/GenBank/DDBJ databases">
        <title>Genomic Encyclopedia of Type Strains, Phase IV (KMG-IV): sequencing the most valuable type-strain genomes for metagenomic binning, comparative biology and taxonomic classification.</title>
        <authorList>
            <person name="Goeker M."/>
        </authorList>
    </citation>
    <scope>NUCLEOTIDE SEQUENCE [LARGE SCALE GENOMIC DNA]</scope>
    <source>
        <strain evidence="2 3">DSM 19570</strain>
    </source>
</reference>
<dbReference type="Pfam" id="PF13692">
    <property type="entry name" value="Glyco_trans_1_4"/>
    <property type="match status" value="1"/>
</dbReference>
<dbReference type="InterPro" id="IPR028098">
    <property type="entry name" value="Glyco_trans_4-like_N"/>
</dbReference>
<organism evidence="2 3">
    <name type="scientific">Rivibacter subsaxonicus</name>
    <dbReference type="NCBI Taxonomy" id="457575"/>
    <lineage>
        <taxon>Bacteria</taxon>
        <taxon>Pseudomonadati</taxon>
        <taxon>Pseudomonadota</taxon>
        <taxon>Betaproteobacteria</taxon>
        <taxon>Burkholderiales</taxon>
        <taxon>Rivibacter</taxon>
    </lineage>
</organism>
<dbReference type="RefSeq" id="WP_130433487.1">
    <property type="nucleotide sequence ID" value="NZ_SHKP01000007.1"/>
</dbReference>